<keyword evidence="3" id="KW-1185">Reference proteome</keyword>
<feature type="compositionally biased region" description="Acidic residues" evidence="1">
    <location>
        <begin position="35"/>
        <end position="56"/>
    </location>
</feature>
<reference evidence="2 3" key="1">
    <citation type="submission" date="2024-02" db="EMBL/GenBank/DDBJ databases">
        <title>A draft genome for the cacao thread blight pathogen Marasmius crinis-equi.</title>
        <authorList>
            <person name="Cohen S.P."/>
            <person name="Baruah I.K."/>
            <person name="Amoako-Attah I."/>
            <person name="Bukari Y."/>
            <person name="Meinhardt L.W."/>
            <person name="Bailey B.A."/>
        </authorList>
    </citation>
    <scope>NUCLEOTIDE SEQUENCE [LARGE SCALE GENOMIC DNA]</scope>
    <source>
        <strain evidence="2 3">GH-76</strain>
    </source>
</reference>
<dbReference type="EMBL" id="JBAHYK010001640">
    <property type="protein sequence ID" value="KAL0567235.1"/>
    <property type="molecule type" value="Genomic_DNA"/>
</dbReference>
<evidence type="ECO:0000313" key="3">
    <source>
        <dbReference type="Proteomes" id="UP001465976"/>
    </source>
</evidence>
<feature type="compositionally biased region" description="Acidic residues" evidence="1">
    <location>
        <begin position="93"/>
        <end position="104"/>
    </location>
</feature>
<accession>A0ABR3EWE0</accession>
<name>A0ABR3EWE0_9AGAR</name>
<evidence type="ECO:0000256" key="1">
    <source>
        <dbReference type="SAM" id="MobiDB-lite"/>
    </source>
</evidence>
<evidence type="ECO:0000313" key="2">
    <source>
        <dbReference type="EMBL" id="KAL0567235.1"/>
    </source>
</evidence>
<comment type="caution">
    <text evidence="2">The sequence shown here is derived from an EMBL/GenBank/DDBJ whole genome shotgun (WGS) entry which is preliminary data.</text>
</comment>
<protein>
    <submittedName>
        <fullName evidence="2">Uncharacterized protein</fullName>
    </submittedName>
</protein>
<feature type="compositionally biased region" description="Low complexity" evidence="1">
    <location>
        <begin position="153"/>
        <end position="174"/>
    </location>
</feature>
<sequence length="198" mass="21196">MTETDQNLDTLPNSWQPPIHCSQLPSSSPLPPTSEDNEDSETVIEAEESGDEEDTTDTGLPYPSSQPTVPQYSCSQDYYSSYPSSQISSTADTVEDEDAGDDEISPNHASDPVNPDDRSGQQCSAELKQQEGCLFDYHRSSQSPPVPANDGGSSNSQDSEPSSSQPQMPSSSQSVIFDLGPGNGSHIPTGSFRDSRSD</sequence>
<feature type="compositionally biased region" description="Polar residues" evidence="1">
    <location>
        <begin position="1"/>
        <end position="16"/>
    </location>
</feature>
<feature type="compositionally biased region" description="Low complexity" evidence="1">
    <location>
        <begin position="71"/>
        <end position="89"/>
    </location>
</feature>
<organism evidence="2 3">
    <name type="scientific">Marasmius crinis-equi</name>
    <dbReference type="NCBI Taxonomy" id="585013"/>
    <lineage>
        <taxon>Eukaryota</taxon>
        <taxon>Fungi</taxon>
        <taxon>Dikarya</taxon>
        <taxon>Basidiomycota</taxon>
        <taxon>Agaricomycotina</taxon>
        <taxon>Agaricomycetes</taxon>
        <taxon>Agaricomycetidae</taxon>
        <taxon>Agaricales</taxon>
        <taxon>Marasmiineae</taxon>
        <taxon>Marasmiaceae</taxon>
        <taxon>Marasmius</taxon>
    </lineage>
</organism>
<gene>
    <name evidence="2" type="ORF">V5O48_014758</name>
</gene>
<dbReference type="Proteomes" id="UP001465976">
    <property type="component" value="Unassembled WGS sequence"/>
</dbReference>
<proteinExistence type="predicted"/>
<feature type="region of interest" description="Disordered" evidence="1">
    <location>
        <begin position="1"/>
        <end position="198"/>
    </location>
</feature>